<dbReference type="Pfam" id="PF25600">
    <property type="entry name" value="TRIM_CC"/>
    <property type="match status" value="1"/>
</dbReference>
<dbReference type="InterPro" id="IPR027370">
    <property type="entry name" value="Znf-RING_euk"/>
</dbReference>
<proteinExistence type="predicted"/>
<dbReference type="SUPFAM" id="SSF57850">
    <property type="entry name" value="RING/U-box"/>
    <property type="match status" value="1"/>
</dbReference>
<keyword evidence="5" id="KW-0175">Coiled coil</keyword>
<dbReference type="SMART" id="SM00184">
    <property type="entry name" value="RING"/>
    <property type="match status" value="1"/>
</dbReference>
<dbReference type="GeneTree" id="ENSGT00940000165127"/>
<dbReference type="InterPro" id="IPR017907">
    <property type="entry name" value="Znf_RING_CS"/>
</dbReference>
<dbReference type="PANTHER" id="PTHR24103">
    <property type="entry name" value="E3 UBIQUITIN-PROTEIN LIGASE TRIM"/>
    <property type="match status" value="1"/>
</dbReference>
<dbReference type="Pfam" id="PF13445">
    <property type="entry name" value="zf-RING_UBOX"/>
    <property type="match status" value="1"/>
</dbReference>
<evidence type="ECO:0000256" key="1">
    <source>
        <dbReference type="ARBA" id="ARBA00022723"/>
    </source>
</evidence>
<dbReference type="PROSITE" id="PS50188">
    <property type="entry name" value="B302_SPRY"/>
    <property type="match status" value="1"/>
</dbReference>
<dbReference type="InterPro" id="IPR003879">
    <property type="entry name" value="Butyrophylin_SPRY"/>
</dbReference>
<evidence type="ECO:0000256" key="6">
    <source>
        <dbReference type="SAM" id="MobiDB-lite"/>
    </source>
</evidence>
<dbReference type="Proteomes" id="UP001501920">
    <property type="component" value="Chromosome 2"/>
</dbReference>
<dbReference type="SUPFAM" id="SSF57845">
    <property type="entry name" value="B-box zinc-binding domain"/>
    <property type="match status" value="1"/>
</dbReference>
<evidence type="ECO:0000259" key="7">
    <source>
        <dbReference type="PROSITE" id="PS50089"/>
    </source>
</evidence>
<dbReference type="AlphaFoldDB" id="A0A3B4CTG9"/>
<dbReference type="PRINTS" id="PR01407">
    <property type="entry name" value="BUTYPHLNCDUF"/>
</dbReference>
<dbReference type="InterPro" id="IPR001870">
    <property type="entry name" value="B30.2/SPRY"/>
</dbReference>
<reference evidence="10" key="3">
    <citation type="submission" date="2025-09" db="UniProtKB">
        <authorList>
            <consortium name="Ensembl"/>
        </authorList>
    </citation>
    <scope>IDENTIFICATION</scope>
</reference>
<sequence length="636" mass="72943">MRTDNRKGEQRRREQTTGEESREQERKEERTGEENRVELERRGDGRRQYKRVMPFLGSFLSEEQFQCSICLDIFDNPVSTPCGHSFCMTCIGYYWQGVKMCQCPLCKENFKKKPELHINRTLREITEQFKQMKGDAGACGGLEWKGVEGKRIEERPLKQRQLSGDLFLVMKRKLLKPFPSKVSQNDSHTMVIQGTDSDIIQPQELTGGVSLRRYTLSGAASTMKIPRCPKHHRKLDLFCKSDGECICSECGDTEHQSHQIITAEKEWLNNKTQIDITETKIQEMIEQRLRKVEEIKFSLAEIKMAAEREKQDCIRVIGALLSSIERSQAELLEVTEMRRRSVEHQAESMLRELDLEVTELRKRSAALAKLAQTDCCISGLRSYSDINAQLPDKDWTGVSVKCNFETKSLYNSVCQLLIHSCQELQKLPEIYLSPLTEQSLLKAHPIDVKTIQEYAEDVILDPNTAHPRLILSEDRKEAWCGEKQKHVPNNPERFNRVVGVLAQQGFTGGQHYWEVEVSGKTDWDLGVASHSVNRKGKITFSPSNGFWLLCLRDNVDYTLRTEPSTTLPLNLKPQKIGIFLDYDKGQVSFYNVEAKMLIYTFMDTFSDAIYPFFSPCTNKSGKNDVPLTITPVLITD</sequence>
<evidence type="ECO:0000259" key="9">
    <source>
        <dbReference type="PROSITE" id="PS50188"/>
    </source>
</evidence>
<dbReference type="InterPro" id="IPR001841">
    <property type="entry name" value="Znf_RING"/>
</dbReference>
<dbReference type="Pfam" id="PF00622">
    <property type="entry name" value="SPRY"/>
    <property type="match status" value="1"/>
</dbReference>
<name>A0A3B4CTG9_PYGNA</name>
<keyword evidence="11" id="KW-1185">Reference proteome</keyword>
<dbReference type="InterPro" id="IPR006574">
    <property type="entry name" value="PRY"/>
</dbReference>
<protein>
    <recommendedName>
        <fullName evidence="12">E3 ubiquitin-protein ligase TRIM39-like</fullName>
    </recommendedName>
</protein>
<feature type="coiled-coil region" evidence="5">
    <location>
        <begin position="343"/>
        <end position="370"/>
    </location>
</feature>
<dbReference type="InterPro" id="IPR013083">
    <property type="entry name" value="Znf_RING/FYVE/PHD"/>
</dbReference>
<dbReference type="Pfam" id="PF13765">
    <property type="entry name" value="PRY"/>
    <property type="match status" value="1"/>
</dbReference>
<dbReference type="Gene3D" id="3.30.40.10">
    <property type="entry name" value="Zinc/RING finger domain, C3HC4 (zinc finger)"/>
    <property type="match status" value="1"/>
</dbReference>
<dbReference type="InterPro" id="IPR043136">
    <property type="entry name" value="B30.2/SPRY_sf"/>
</dbReference>
<evidence type="ECO:0000259" key="8">
    <source>
        <dbReference type="PROSITE" id="PS50119"/>
    </source>
</evidence>
<organism evidence="10 11">
    <name type="scientific">Pygocentrus nattereri</name>
    <name type="common">Red-bellied piranha</name>
    <dbReference type="NCBI Taxonomy" id="42514"/>
    <lineage>
        <taxon>Eukaryota</taxon>
        <taxon>Metazoa</taxon>
        <taxon>Chordata</taxon>
        <taxon>Craniata</taxon>
        <taxon>Vertebrata</taxon>
        <taxon>Euteleostomi</taxon>
        <taxon>Actinopterygii</taxon>
        <taxon>Neopterygii</taxon>
        <taxon>Teleostei</taxon>
        <taxon>Ostariophysi</taxon>
        <taxon>Characiformes</taxon>
        <taxon>Characoidei</taxon>
        <taxon>Pygocentrus</taxon>
    </lineage>
</organism>
<feature type="region of interest" description="Disordered" evidence="6">
    <location>
        <begin position="1"/>
        <end position="43"/>
    </location>
</feature>
<dbReference type="PROSITE" id="PS50089">
    <property type="entry name" value="ZF_RING_2"/>
    <property type="match status" value="1"/>
</dbReference>
<dbReference type="Pfam" id="PF00643">
    <property type="entry name" value="zf-B_box"/>
    <property type="match status" value="1"/>
</dbReference>
<evidence type="ECO:0000256" key="5">
    <source>
        <dbReference type="SAM" id="Coils"/>
    </source>
</evidence>
<dbReference type="SMART" id="SM00589">
    <property type="entry name" value="PRY"/>
    <property type="match status" value="1"/>
</dbReference>
<evidence type="ECO:0008006" key="12">
    <source>
        <dbReference type="Google" id="ProtNLM"/>
    </source>
</evidence>
<evidence type="ECO:0000256" key="4">
    <source>
        <dbReference type="PROSITE-ProRule" id="PRU00024"/>
    </source>
</evidence>
<evidence type="ECO:0000313" key="11">
    <source>
        <dbReference type="Proteomes" id="UP001501920"/>
    </source>
</evidence>
<dbReference type="SMART" id="SM00449">
    <property type="entry name" value="SPRY"/>
    <property type="match status" value="1"/>
</dbReference>
<keyword evidence="3" id="KW-0862">Zinc</keyword>
<dbReference type="GO" id="GO:0008270">
    <property type="term" value="F:zinc ion binding"/>
    <property type="evidence" value="ECO:0007669"/>
    <property type="project" value="UniProtKB-KW"/>
</dbReference>
<keyword evidence="2 4" id="KW-0863">Zinc-finger</keyword>
<reference evidence="10 11" key="1">
    <citation type="submission" date="2020-10" db="EMBL/GenBank/DDBJ databases">
        <title>Pygocentrus nattereri (red-bellied piranha) genome, fPygNat1, primary haplotype.</title>
        <authorList>
            <person name="Myers G."/>
            <person name="Meyer A."/>
            <person name="Karagic N."/>
            <person name="Pippel M."/>
            <person name="Winkler S."/>
            <person name="Tracey A."/>
            <person name="Wood J."/>
            <person name="Formenti G."/>
            <person name="Howe K."/>
            <person name="Fedrigo O."/>
            <person name="Jarvis E.D."/>
        </authorList>
    </citation>
    <scope>NUCLEOTIDE SEQUENCE [LARGE SCALE GENOMIC DNA]</scope>
</reference>
<feature type="domain" description="B box-type" evidence="8">
    <location>
        <begin position="223"/>
        <end position="263"/>
    </location>
</feature>
<keyword evidence="1" id="KW-0479">Metal-binding</keyword>
<dbReference type="CDD" id="cd13733">
    <property type="entry name" value="SPRY_PRY_C-I_1"/>
    <property type="match status" value="1"/>
</dbReference>
<evidence type="ECO:0000256" key="2">
    <source>
        <dbReference type="ARBA" id="ARBA00022771"/>
    </source>
</evidence>
<dbReference type="FunFam" id="2.60.120.920:FF:000004">
    <property type="entry name" value="Butyrophilin subfamily 1 member A1"/>
    <property type="match status" value="1"/>
</dbReference>
<dbReference type="InterPro" id="IPR003877">
    <property type="entry name" value="SPRY_dom"/>
</dbReference>
<feature type="domain" description="B30.2/SPRY" evidence="9">
    <location>
        <begin position="438"/>
        <end position="632"/>
    </location>
</feature>
<evidence type="ECO:0000256" key="3">
    <source>
        <dbReference type="ARBA" id="ARBA00022833"/>
    </source>
</evidence>
<dbReference type="SUPFAM" id="SSF49899">
    <property type="entry name" value="Concanavalin A-like lectins/glucanases"/>
    <property type="match status" value="1"/>
</dbReference>
<dbReference type="CDD" id="cd19769">
    <property type="entry name" value="Bbox2_TRIM16-like"/>
    <property type="match status" value="1"/>
</dbReference>
<dbReference type="InterPro" id="IPR013320">
    <property type="entry name" value="ConA-like_dom_sf"/>
</dbReference>
<dbReference type="InterPro" id="IPR050143">
    <property type="entry name" value="TRIM/RBCC"/>
</dbReference>
<dbReference type="InterPro" id="IPR000315">
    <property type="entry name" value="Znf_B-box"/>
</dbReference>
<dbReference type="Ensembl" id="ENSPNAT00000022761.2">
    <property type="protein sequence ID" value="ENSPNAP00000014690.2"/>
    <property type="gene ID" value="ENSPNAG00000003655.2"/>
</dbReference>
<accession>A0A3B4CTG9</accession>
<dbReference type="InterPro" id="IPR058030">
    <property type="entry name" value="TRIM8/14/16/25/29/45/65_CC"/>
</dbReference>
<dbReference type="PROSITE" id="PS00518">
    <property type="entry name" value="ZF_RING_1"/>
    <property type="match status" value="1"/>
</dbReference>
<dbReference type="SMART" id="SM00336">
    <property type="entry name" value="BBOX"/>
    <property type="match status" value="1"/>
</dbReference>
<dbReference type="STRING" id="42514.ENSPNAP00000014690"/>
<dbReference type="Gene3D" id="2.60.120.920">
    <property type="match status" value="1"/>
</dbReference>
<dbReference type="OMA" id="RAELMIR"/>
<dbReference type="PROSITE" id="PS50119">
    <property type="entry name" value="ZF_BBOX"/>
    <property type="match status" value="1"/>
</dbReference>
<evidence type="ECO:0000313" key="10">
    <source>
        <dbReference type="Ensembl" id="ENSPNAP00000014690.2"/>
    </source>
</evidence>
<dbReference type="Gene3D" id="3.30.160.60">
    <property type="entry name" value="Classic Zinc Finger"/>
    <property type="match status" value="1"/>
</dbReference>
<reference evidence="10" key="2">
    <citation type="submission" date="2025-08" db="UniProtKB">
        <authorList>
            <consortium name="Ensembl"/>
        </authorList>
    </citation>
    <scope>IDENTIFICATION</scope>
</reference>
<feature type="domain" description="RING-type" evidence="7">
    <location>
        <begin position="67"/>
        <end position="107"/>
    </location>
</feature>